<dbReference type="AlphaFoldDB" id="A0A392TB87"/>
<name>A0A392TB87_9FABA</name>
<reference evidence="1 2" key="1">
    <citation type="journal article" date="2018" name="Front. Plant Sci.">
        <title>Red Clover (Trifolium pratense) and Zigzag Clover (T. medium) - A Picture of Genomic Similarities and Differences.</title>
        <authorList>
            <person name="Dluhosova J."/>
            <person name="Istvanek J."/>
            <person name="Nedelnik J."/>
            <person name="Repkova J."/>
        </authorList>
    </citation>
    <scope>NUCLEOTIDE SEQUENCE [LARGE SCALE GENOMIC DNA]</scope>
    <source>
        <strain evidence="2">cv. 10/8</strain>
        <tissue evidence="1">Leaf</tissue>
    </source>
</reference>
<sequence>LAQLRRELHFCRPSSTFTSSTFNRPSSASP</sequence>
<dbReference type="EMBL" id="LXQA010528174">
    <property type="protein sequence ID" value="MCI57386.1"/>
    <property type="molecule type" value="Genomic_DNA"/>
</dbReference>
<dbReference type="Proteomes" id="UP000265520">
    <property type="component" value="Unassembled WGS sequence"/>
</dbReference>
<feature type="non-terminal residue" evidence="1">
    <location>
        <position position="1"/>
    </location>
</feature>
<proteinExistence type="predicted"/>
<protein>
    <submittedName>
        <fullName evidence="1">Uncharacterized protein</fullName>
    </submittedName>
</protein>
<evidence type="ECO:0000313" key="2">
    <source>
        <dbReference type="Proteomes" id="UP000265520"/>
    </source>
</evidence>
<accession>A0A392TB87</accession>
<organism evidence="1 2">
    <name type="scientific">Trifolium medium</name>
    <dbReference type="NCBI Taxonomy" id="97028"/>
    <lineage>
        <taxon>Eukaryota</taxon>
        <taxon>Viridiplantae</taxon>
        <taxon>Streptophyta</taxon>
        <taxon>Embryophyta</taxon>
        <taxon>Tracheophyta</taxon>
        <taxon>Spermatophyta</taxon>
        <taxon>Magnoliopsida</taxon>
        <taxon>eudicotyledons</taxon>
        <taxon>Gunneridae</taxon>
        <taxon>Pentapetalae</taxon>
        <taxon>rosids</taxon>
        <taxon>fabids</taxon>
        <taxon>Fabales</taxon>
        <taxon>Fabaceae</taxon>
        <taxon>Papilionoideae</taxon>
        <taxon>50 kb inversion clade</taxon>
        <taxon>NPAAA clade</taxon>
        <taxon>Hologalegina</taxon>
        <taxon>IRL clade</taxon>
        <taxon>Trifolieae</taxon>
        <taxon>Trifolium</taxon>
    </lineage>
</organism>
<keyword evidence="2" id="KW-1185">Reference proteome</keyword>
<comment type="caution">
    <text evidence="1">The sequence shown here is derived from an EMBL/GenBank/DDBJ whole genome shotgun (WGS) entry which is preliminary data.</text>
</comment>
<evidence type="ECO:0000313" key="1">
    <source>
        <dbReference type="EMBL" id="MCI57386.1"/>
    </source>
</evidence>